<feature type="domain" description="Protein kinase" evidence="7">
    <location>
        <begin position="524"/>
        <end position="919"/>
    </location>
</feature>
<dbReference type="RefSeq" id="XP_011775735.1">
    <property type="nucleotide sequence ID" value="XM_011777433.1"/>
</dbReference>
<dbReference type="Pfam" id="PF00069">
    <property type="entry name" value="Pkinase"/>
    <property type="match status" value="1"/>
</dbReference>
<evidence type="ECO:0000313" key="8">
    <source>
        <dbReference type="EMBL" id="CBH13458.1"/>
    </source>
</evidence>
<protein>
    <submittedName>
        <fullName evidence="8">Protein kinase, putative</fullName>
    </submittedName>
</protein>
<dbReference type="GO" id="GO:0004674">
    <property type="term" value="F:protein serine/threonine kinase activity"/>
    <property type="evidence" value="ECO:0007669"/>
    <property type="project" value="InterPro"/>
</dbReference>
<name>C9ZVM0_TRYB9</name>
<accession>C9ZVM0</accession>
<dbReference type="InterPro" id="IPR000719">
    <property type="entry name" value="Prot_kinase_dom"/>
</dbReference>
<dbReference type="GO" id="GO:0000407">
    <property type="term" value="C:phagophore assembly site"/>
    <property type="evidence" value="ECO:0007669"/>
    <property type="project" value="TreeGrafter"/>
</dbReference>
<organism evidence="8 9">
    <name type="scientific">Trypanosoma brucei gambiense (strain MHOM/CI/86/DAL972)</name>
    <dbReference type="NCBI Taxonomy" id="679716"/>
    <lineage>
        <taxon>Eukaryota</taxon>
        <taxon>Discoba</taxon>
        <taxon>Euglenozoa</taxon>
        <taxon>Kinetoplastea</taxon>
        <taxon>Metakinetoplastina</taxon>
        <taxon>Trypanosomatida</taxon>
        <taxon>Trypanosomatidae</taxon>
        <taxon>Trypanosoma</taxon>
    </lineage>
</organism>
<dbReference type="PANTHER" id="PTHR24348:SF22">
    <property type="entry name" value="NON-SPECIFIC SERINE_THREONINE PROTEIN KINASE"/>
    <property type="match status" value="1"/>
</dbReference>
<dbReference type="PROSITE" id="PS00108">
    <property type="entry name" value="PROTEIN_KINASE_ST"/>
    <property type="match status" value="1"/>
</dbReference>
<dbReference type="PANTHER" id="PTHR24348">
    <property type="entry name" value="SERINE/THREONINE-PROTEIN KINASE UNC-51-RELATED"/>
    <property type="match status" value="1"/>
</dbReference>
<dbReference type="GeneID" id="23863598"/>
<dbReference type="InterPro" id="IPR008271">
    <property type="entry name" value="Ser/Thr_kinase_AS"/>
</dbReference>
<proteinExistence type="predicted"/>
<feature type="compositionally biased region" description="Polar residues" evidence="6">
    <location>
        <begin position="9"/>
        <end position="20"/>
    </location>
</feature>
<evidence type="ECO:0000313" key="9">
    <source>
        <dbReference type="Proteomes" id="UP000002316"/>
    </source>
</evidence>
<dbReference type="InterPro" id="IPR045269">
    <property type="entry name" value="Atg1-like"/>
</dbReference>
<evidence type="ECO:0000256" key="6">
    <source>
        <dbReference type="SAM" id="MobiDB-lite"/>
    </source>
</evidence>
<dbReference type="AlphaFoldDB" id="C9ZVM0"/>
<feature type="region of interest" description="Disordered" evidence="6">
    <location>
        <begin position="1"/>
        <end position="48"/>
    </location>
</feature>
<dbReference type="InterPro" id="IPR011009">
    <property type="entry name" value="Kinase-like_dom_sf"/>
</dbReference>
<keyword evidence="1" id="KW-0808">Transferase</keyword>
<evidence type="ECO:0000256" key="5">
    <source>
        <dbReference type="PROSITE-ProRule" id="PRU10141"/>
    </source>
</evidence>
<gene>
    <name evidence="8" type="ORF">TbgDal_VIII4000</name>
</gene>
<dbReference type="PROSITE" id="PS50011">
    <property type="entry name" value="PROTEIN_KINASE_DOM"/>
    <property type="match status" value="1"/>
</dbReference>
<dbReference type="EMBL" id="FN554971">
    <property type="protein sequence ID" value="CBH13458.1"/>
    <property type="molecule type" value="Genomic_DNA"/>
</dbReference>
<dbReference type="PROSITE" id="PS00107">
    <property type="entry name" value="PROTEIN_KINASE_ATP"/>
    <property type="match status" value="1"/>
</dbReference>
<evidence type="ECO:0000256" key="1">
    <source>
        <dbReference type="ARBA" id="ARBA00022679"/>
    </source>
</evidence>
<dbReference type="GO" id="GO:0000045">
    <property type="term" value="P:autophagosome assembly"/>
    <property type="evidence" value="ECO:0007669"/>
    <property type="project" value="TreeGrafter"/>
</dbReference>
<feature type="compositionally biased region" description="Basic and acidic residues" evidence="6">
    <location>
        <begin position="271"/>
        <end position="280"/>
    </location>
</feature>
<evidence type="ECO:0000256" key="3">
    <source>
        <dbReference type="ARBA" id="ARBA00022777"/>
    </source>
</evidence>
<evidence type="ECO:0000259" key="7">
    <source>
        <dbReference type="PROSITE" id="PS50011"/>
    </source>
</evidence>
<dbReference type="KEGG" id="tbg:TbgDal_VIII4000"/>
<dbReference type="InterPro" id="IPR017441">
    <property type="entry name" value="Protein_kinase_ATP_BS"/>
</dbReference>
<dbReference type="GO" id="GO:0005829">
    <property type="term" value="C:cytosol"/>
    <property type="evidence" value="ECO:0007669"/>
    <property type="project" value="TreeGrafter"/>
</dbReference>
<dbReference type="VEuPathDB" id="TriTrypDB:Tbg972.8.4000"/>
<feature type="binding site" evidence="5">
    <location>
        <position position="552"/>
    </location>
    <ligand>
        <name>ATP</name>
        <dbReference type="ChEBI" id="CHEBI:30616"/>
    </ligand>
</feature>
<keyword evidence="4 5" id="KW-0067">ATP-binding</keyword>
<sequence>MSEIRRPQGGTSTANSSMGLRQTKRNRERSWSISCSDDNEAVPNEVSGRESLLSNPEIAISVGAAAGGSGVASSHNVRPSVIGAGTPSVSRFMPHRMGSCVDGWGAMMTSHHRFRDCRGTAQNSNTSPRPIAYVAERLSAREEEGSSGSFGCSNALVANTGISPAYGKMGWVKDVGSATSTTVDRHLAAPVRHITTTRLTKPSKGHCISFEDVDDAEDALCTTSYFPGRSEESHGTWSTARGEHNAPSFTRGEQLRENQCWYAASGVLDQTPRERKEPLRAHGTGPRGGSSSTSNYTICDDSYASSDEDHTTKVTLRGAAANTASPLPPLPSTQQSSIAFSDDHLFATCQSYCSCASSGGREYILVDDSDSDSSSRAETPATGAAQLVTATANGGGPRDCLAEDLPSPENHTPEPKPSTCPQWKETFSPTGSILDLLFPTERCKPVDLNSFPVMSSTMKVSSAEAVSESTPVDHEFSTLRDTRLVEELRPLFHTTFTRESFYEAVEHVISKKYCLEEGVFWGAFKDVEYVGEGSFGFVWRCRTLRGDVVAVKSCPLSLQSRGSVSDALSTLREVVVMRFLGKHGVPYVLPLHSAFFVQGQECLPPDVAISVKWQGSLVPQGEQLCQAQRILPDGRGDEYGEKWSNSDVNGSLDGGKQGESVRLPRFLTITTEDTTRCDATIFLVTDLCDGDLENFPHNTDAVRDVGFCVGTVLQAMHEFGILHLDVKPSNILYRRKSMCAQEYSQQQYEQTQCTLGTGTQLGSSGRPATEPAALWSQSDSVPGPYIFYLSDFGNCRIVGPKNSDRVKGAIGTYDYMDLRALKHKMCSRATDCYSLGATLYELMYSRRLYPPCQNPKCRSDVDHTQNCYVKAAERAAVMPTLPRHSQELLHMQRLIAGLLELEPTKRLRVDQFMVLLSLYEAAVLSLSTPSQTVTPSFAA</sequence>
<dbReference type="Proteomes" id="UP000002316">
    <property type="component" value="Chromosome 8"/>
</dbReference>
<dbReference type="SMART" id="SM00220">
    <property type="entry name" value="S_TKc"/>
    <property type="match status" value="1"/>
</dbReference>
<feature type="region of interest" description="Disordered" evidence="6">
    <location>
        <begin position="390"/>
        <end position="423"/>
    </location>
</feature>
<dbReference type="GO" id="GO:0016020">
    <property type="term" value="C:membrane"/>
    <property type="evidence" value="ECO:0007669"/>
    <property type="project" value="TreeGrafter"/>
</dbReference>
<dbReference type="SUPFAM" id="SSF56112">
    <property type="entry name" value="Protein kinase-like (PK-like)"/>
    <property type="match status" value="1"/>
</dbReference>
<dbReference type="Gene3D" id="1.10.510.10">
    <property type="entry name" value="Transferase(Phosphotransferase) domain 1"/>
    <property type="match status" value="1"/>
</dbReference>
<evidence type="ECO:0000256" key="2">
    <source>
        <dbReference type="ARBA" id="ARBA00022741"/>
    </source>
</evidence>
<keyword evidence="2 5" id="KW-0547">Nucleotide-binding</keyword>
<keyword evidence="3 8" id="KW-0418">Kinase</keyword>
<dbReference type="GO" id="GO:0010506">
    <property type="term" value="P:regulation of autophagy"/>
    <property type="evidence" value="ECO:0007669"/>
    <property type="project" value="InterPro"/>
</dbReference>
<feature type="region of interest" description="Disordered" evidence="6">
    <location>
        <begin position="271"/>
        <end position="310"/>
    </location>
</feature>
<dbReference type="OrthoDB" id="4062651at2759"/>
<dbReference type="GO" id="GO:0005524">
    <property type="term" value="F:ATP binding"/>
    <property type="evidence" value="ECO:0007669"/>
    <property type="project" value="UniProtKB-UniRule"/>
</dbReference>
<evidence type="ECO:0000256" key="4">
    <source>
        <dbReference type="ARBA" id="ARBA00022840"/>
    </source>
</evidence>
<feature type="region of interest" description="Disordered" evidence="6">
    <location>
        <begin position="228"/>
        <end position="251"/>
    </location>
</feature>
<reference evidence="9" key="1">
    <citation type="journal article" date="2010" name="PLoS Negl. Trop. Dis.">
        <title>The genome sequence of Trypanosoma brucei gambiense, causative agent of chronic human african trypanosomiasis.</title>
        <authorList>
            <person name="Jackson A.P."/>
            <person name="Sanders M."/>
            <person name="Berry A."/>
            <person name="McQuillan J."/>
            <person name="Aslett M.A."/>
            <person name="Quail M.A."/>
            <person name="Chukualim B."/>
            <person name="Capewell P."/>
            <person name="MacLeod A."/>
            <person name="Melville S.E."/>
            <person name="Gibson W."/>
            <person name="Barry J.D."/>
            <person name="Berriman M."/>
            <person name="Hertz-Fowler C."/>
        </authorList>
    </citation>
    <scope>NUCLEOTIDE SEQUENCE [LARGE SCALE GENOMIC DNA]</scope>
    <source>
        <strain evidence="9">MHOM/CI/86/DAL972</strain>
    </source>
</reference>
<dbReference type="GO" id="GO:0005776">
    <property type="term" value="C:autophagosome"/>
    <property type="evidence" value="ECO:0007669"/>
    <property type="project" value="TreeGrafter"/>
</dbReference>
<dbReference type="Gene3D" id="3.30.200.20">
    <property type="entry name" value="Phosphorylase Kinase, domain 1"/>
    <property type="match status" value="1"/>
</dbReference>